<protein>
    <recommendedName>
        <fullName evidence="9">C2H2-type domain-containing protein</fullName>
    </recommendedName>
</protein>
<dbReference type="InterPro" id="IPR050331">
    <property type="entry name" value="Zinc_finger"/>
</dbReference>
<evidence type="ECO:0000313" key="11">
    <source>
        <dbReference type="Proteomes" id="UP000828390"/>
    </source>
</evidence>
<keyword evidence="6" id="KW-0539">Nucleus</keyword>
<dbReference type="Gene3D" id="3.30.160.60">
    <property type="entry name" value="Classic Zinc Finger"/>
    <property type="match status" value="2"/>
</dbReference>
<feature type="compositionally biased region" description="Polar residues" evidence="8">
    <location>
        <begin position="87"/>
        <end position="98"/>
    </location>
</feature>
<dbReference type="EMBL" id="JAIWYP010000002">
    <property type="protein sequence ID" value="KAH3874277.1"/>
    <property type="molecule type" value="Genomic_DNA"/>
</dbReference>
<accession>A0A9D4RPX6</accession>
<dbReference type="InterPro" id="IPR036236">
    <property type="entry name" value="Znf_C2H2_sf"/>
</dbReference>
<feature type="compositionally biased region" description="Polar residues" evidence="8">
    <location>
        <begin position="151"/>
        <end position="162"/>
    </location>
</feature>
<evidence type="ECO:0000256" key="6">
    <source>
        <dbReference type="ARBA" id="ARBA00023242"/>
    </source>
</evidence>
<evidence type="ECO:0000313" key="10">
    <source>
        <dbReference type="EMBL" id="KAH3874277.1"/>
    </source>
</evidence>
<reference evidence="10" key="1">
    <citation type="journal article" date="2019" name="bioRxiv">
        <title>The Genome of the Zebra Mussel, Dreissena polymorpha: A Resource for Invasive Species Research.</title>
        <authorList>
            <person name="McCartney M.A."/>
            <person name="Auch B."/>
            <person name="Kono T."/>
            <person name="Mallez S."/>
            <person name="Zhang Y."/>
            <person name="Obille A."/>
            <person name="Becker A."/>
            <person name="Abrahante J.E."/>
            <person name="Garbe J."/>
            <person name="Badalamenti J.P."/>
            <person name="Herman A."/>
            <person name="Mangelson H."/>
            <person name="Liachko I."/>
            <person name="Sullivan S."/>
            <person name="Sone E.D."/>
            <person name="Koren S."/>
            <person name="Silverstein K.A.T."/>
            <person name="Beckman K.B."/>
            <person name="Gohl D.M."/>
        </authorList>
    </citation>
    <scope>NUCLEOTIDE SEQUENCE</scope>
    <source>
        <strain evidence="10">Duluth1</strain>
        <tissue evidence="10">Whole animal</tissue>
    </source>
</reference>
<feature type="region of interest" description="Disordered" evidence="8">
    <location>
        <begin position="77"/>
        <end position="162"/>
    </location>
</feature>
<dbReference type="PROSITE" id="PS00028">
    <property type="entry name" value="ZINC_FINGER_C2H2_1"/>
    <property type="match status" value="2"/>
</dbReference>
<comment type="caution">
    <text evidence="10">The sequence shown here is derived from an EMBL/GenBank/DDBJ whole genome shotgun (WGS) entry which is preliminary data.</text>
</comment>
<keyword evidence="11" id="KW-1185">Reference proteome</keyword>
<gene>
    <name evidence="10" type="ORF">DPMN_037519</name>
</gene>
<keyword evidence="5" id="KW-0862">Zinc</keyword>
<evidence type="ECO:0000256" key="1">
    <source>
        <dbReference type="ARBA" id="ARBA00004123"/>
    </source>
</evidence>
<comment type="subcellular location">
    <subcellularLocation>
        <location evidence="1">Nucleus</location>
    </subcellularLocation>
</comment>
<dbReference type="InterPro" id="IPR013087">
    <property type="entry name" value="Znf_C2H2_type"/>
</dbReference>
<reference evidence="10" key="2">
    <citation type="submission" date="2020-11" db="EMBL/GenBank/DDBJ databases">
        <authorList>
            <person name="McCartney M.A."/>
            <person name="Auch B."/>
            <person name="Kono T."/>
            <person name="Mallez S."/>
            <person name="Becker A."/>
            <person name="Gohl D.M."/>
            <person name="Silverstein K.A.T."/>
            <person name="Koren S."/>
            <person name="Bechman K.B."/>
            <person name="Herman A."/>
            <person name="Abrahante J.E."/>
            <person name="Garbe J."/>
        </authorList>
    </citation>
    <scope>NUCLEOTIDE SEQUENCE</scope>
    <source>
        <strain evidence="10">Duluth1</strain>
        <tissue evidence="10">Whole animal</tissue>
    </source>
</reference>
<feature type="domain" description="C2H2-type" evidence="9">
    <location>
        <begin position="587"/>
        <end position="611"/>
    </location>
</feature>
<feature type="compositionally biased region" description="Polar residues" evidence="8">
    <location>
        <begin position="126"/>
        <end position="143"/>
    </location>
</feature>
<dbReference type="PANTHER" id="PTHR16515:SF49">
    <property type="entry name" value="GASTRULA ZINC FINGER PROTEIN XLCGF49.1-LIKE-RELATED"/>
    <property type="match status" value="1"/>
</dbReference>
<evidence type="ECO:0000256" key="3">
    <source>
        <dbReference type="ARBA" id="ARBA00022737"/>
    </source>
</evidence>
<proteinExistence type="predicted"/>
<dbReference type="FunFam" id="3.30.160.60:FF:001049">
    <property type="entry name" value="zinc finger protein 319"/>
    <property type="match status" value="1"/>
</dbReference>
<dbReference type="GO" id="GO:0010468">
    <property type="term" value="P:regulation of gene expression"/>
    <property type="evidence" value="ECO:0007669"/>
    <property type="project" value="TreeGrafter"/>
</dbReference>
<evidence type="ECO:0000256" key="5">
    <source>
        <dbReference type="ARBA" id="ARBA00022833"/>
    </source>
</evidence>
<dbReference type="GO" id="GO:0005634">
    <property type="term" value="C:nucleus"/>
    <property type="evidence" value="ECO:0007669"/>
    <property type="project" value="UniProtKB-SubCell"/>
</dbReference>
<dbReference type="PANTHER" id="PTHR16515">
    <property type="entry name" value="PR DOMAIN ZINC FINGER PROTEIN"/>
    <property type="match status" value="1"/>
</dbReference>
<keyword evidence="4 7" id="KW-0863">Zinc-finger</keyword>
<dbReference type="PROSITE" id="PS50157">
    <property type="entry name" value="ZINC_FINGER_C2H2_2"/>
    <property type="match status" value="2"/>
</dbReference>
<organism evidence="10 11">
    <name type="scientific">Dreissena polymorpha</name>
    <name type="common">Zebra mussel</name>
    <name type="synonym">Mytilus polymorpha</name>
    <dbReference type="NCBI Taxonomy" id="45954"/>
    <lineage>
        <taxon>Eukaryota</taxon>
        <taxon>Metazoa</taxon>
        <taxon>Spiralia</taxon>
        <taxon>Lophotrochozoa</taxon>
        <taxon>Mollusca</taxon>
        <taxon>Bivalvia</taxon>
        <taxon>Autobranchia</taxon>
        <taxon>Heteroconchia</taxon>
        <taxon>Euheterodonta</taxon>
        <taxon>Imparidentia</taxon>
        <taxon>Neoheterodontei</taxon>
        <taxon>Myida</taxon>
        <taxon>Dreissenoidea</taxon>
        <taxon>Dreissenidae</taxon>
        <taxon>Dreissena</taxon>
    </lineage>
</organism>
<dbReference type="GO" id="GO:0008270">
    <property type="term" value="F:zinc ion binding"/>
    <property type="evidence" value="ECO:0007669"/>
    <property type="project" value="UniProtKB-KW"/>
</dbReference>
<evidence type="ECO:0000256" key="8">
    <source>
        <dbReference type="SAM" id="MobiDB-lite"/>
    </source>
</evidence>
<evidence type="ECO:0000256" key="2">
    <source>
        <dbReference type="ARBA" id="ARBA00022723"/>
    </source>
</evidence>
<evidence type="ECO:0000256" key="4">
    <source>
        <dbReference type="ARBA" id="ARBA00022771"/>
    </source>
</evidence>
<dbReference type="AlphaFoldDB" id="A0A9D4RPX6"/>
<name>A0A9D4RPX6_DREPO</name>
<keyword evidence="2" id="KW-0479">Metal-binding</keyword>
<feature type="domain" description="C2H2-type" evidence="9">
    <location>
        <begin position="559"/>
        <end position="586"/>
    </location>
</feature>
<dbReference type="SUPFAM" id="SSF57667">
    <property type="entry name" value="beta-beta-alpha zinc fingers"/>
    <property type="match status" value="1"/>
</dbReference>
<evidence type="ECO:0000259" key="9">
    <source>
        <dbReference type="PROSITE" id="PS50157"/>
    </source>
</evidence>
<evidence type="ECO:0000256" key="7">
    <source>
        <dbReference type="PROSITE-ProRule" id="PRU00042"/>
    </source>
</evidence>
<dbReference type="Proteomes" id="UP000828390">
    <property type="component" value="Unassembled WGS sequence"/>
</dbReference>
<keyword evidence="3" id="KW-0677">Repeat</keyword>
<sequence>MSLDVESIPGYKAILKAVIRSQIQLLLDQLCDQGGEESFILMACSGDGVLSQLGSRTGKGFMEGREEIKSQFMGHCLKSQHKKSTESRASPYQRPETSSPHKRMGPASKTLSKHQKVAPSPPTLASYAQDSSHSLDNSLTNDSCAGEDESNQSQDNEMTSTCKTNFPLSLNLNHTQTLASAGAEVHYRTKLSDKPESMDNDASIKIEPISDHTDSGQETVDATTSDLAVSDPWTTQQMSSAPSHTEPAVLGSGKFNAKENQGQEDFHRRQNLSASPLANKNTGHRVQHVEWSSANQNTSESLRTNHNSTFTIPACTSSIPQVMLQKASSENSANINLVDQSDVITVEITPEQTLQLSDRKVDSPVDQIDLTADDDESEGGNPANNHLVEVNSNREACYLSGLINQPMDPACNFSIVNVSSLSTQESFMYADSNAPGPSRARDDNVCDERSLYLPNHNAAVMSHFNTINDTGTLYIRPVDDTGASYSGSWATASTSVAQATNQISPVLDYRSDQEITIQETYADPTLHLPESIPINPYQAVKFNKEFYGRSKDRILLKKHICEVCGKRCLKKCDLERHLATHTGNKPFRCGVCGSSYNQRSNLLQHKKQYRH</sequence>
<dbReference type="SMART" id="SM00355">
    <property type="entry name" value="ZnF_C2H2"/>
    <property type="match status" value="2"/>
</dbReference>